<gene>
    <name evidence="3" type="ORF">PtrM4_055790</name>
</gene>
<feature type="region of interest" description="Disordered" evidence="1">
    <location>
        <begin position="118"/>
        <end position="140"/>
    </location>
</feature>
<dbReference type="GeneID" id="90955215"/>
<reference evidence="3 4" key="1">
    <citation type="journal article" date="2018" name="BMC Genomics">
        <title>Comparative genomics of the wheat fungal pathogen Pyrenophora tritici-repentis reveals chromosomal variations and genome plasticity.</title>
        <authorList>
            <person name="Moolhuijzen P."/>
            <person name="See P.T."/>
            <person name="Hane J.K."/>
            <person name="Shi G."/>
            <person name="Liu Z."/>
            <person name="Oliver R.P."/>
            <person name="Moffat C.S."/>
        </authorList>
    </citation>
    <scope>NUCLEOTIDE SEQUENCE [LARGE SCALE GENOMIC DNA]</scope>
    <source>
        <strain evidence="3">M4</strain>
    </source>
</reference>
<feature type="compositionally biased region" description="Basic and acidic residues" evidence="1">
    <location>
        <begin position="163"/>
        <end position="193"/>
    </location>
</feature>
<organism evidence="3 4">
    <name type="scientific">Pyrenophora tritici-repentis</name>
    <dbReference type="NCBI Taxonomy" id="45151"/>
    <lineage>
        <taxon>Eukaryota</taxon>
        <taxon>Fungi</taxon>
        <taxon>Dikarya</taxon>
        <taxon>Ascomycota</taxon>
        <taxon>Pezizomycotina</taxon>
        <taxon>Dothideomycetes</taxon>
        <taxon>Pleosporomycetidae</taxon>
        <taxon>Pleosporales</taxon>
        <taxon>Pleosporineae</taxon>
        <taxon>Pleosporaceae</taxon>
        <taxon>Pyrenophora</taxon>
    </lineage>
</organism>
<evidence type="ECO:0000256" key="1">
    <source>
        <dbReference type="SAM" id="MobiDB-lite"/>
    </source>
</evidence>
<feature type="region of interest" description="Disordered" evidence="1">
    <location>
        <begin position="163"/>
        <end position="254"/>
    </location>
</feature>
<proteinExistence type="predicted"/>
<feature type="compositionally biased region" description="Polar residues" evidence="1">
    <location>
        <begin position="235"/>
        <end position="254"/>
    </location>
</feature>
<sequence>MDFINFCNDNKILLAVFPPHATHTLQPLDVSLFKPLSDAYSNELTKYLQDSQGLLSIVKGDFFHLFWNAWCTAFRPQTITKSFEATGIKKRREKKSYTLQLNKPHEYHGGAVFWSPKKVRQARDDEAARQQQQQLEKAQKAEARYLKEQSRLYKLQEAEQKRVEKERLKEVREKEQAAEKAEKERRKAARDSQKAIQQPQNGKRKASQSSTQKQKRQKGVGDGAPRVQAEVATSIIPTQTTRQGRTTKVPSKYK</sequence>
<protein>
    <recommendedName>
        <fullName evidence="2">DDE-1 domain-containing protein</fullName>
    </recommendedName>
</protein>
<dbReference type="GO" id="GO:0003676">
    <property type="term" value="F:nucleic acid binding"/>
    <property type="evidence" value="ECO:0007669"/>
    <property type="project" value="InterPro"/>
</dbReference>
<name>A0A834S104_9PLEO</name>
<dbReference type="Pfam" id="PF03184">
    <property type="entry name" value="DDE_1"/>
    <property type="match status" value="1"/>
</dbReference>
<comment type="caution">
    <text evidence="3">The sequence shown here is derived from an EMBL/GenBank/DDBJ whole genome shotgun (WGS) entry which is preliminary data.</text>
</comment>
<dbReference type="RefSeq" id="XP_065963813.1">
    <property type="nucleotide sequence ID" value="XM_066105186.1"/>
</dbReference>
<feature type="domain" description="DDE-1" evidence="2">
    <location>
        <begin position="7"/>
        <end position="83"/>
    </location>
</feature>
<dbReference type="InterPro" id="IPR004875">
    <property type="entry name" value="DDE_SF_endonuclease_dom"/>
</dbReference>
<evidence type="ECO:0000313" key="3">
    <source>
        <dbReference type="EMBL" id="KAF7573956.1"/>
    </source>
</evidence>
<evidence type="ECO:0000259" key="2">
    <source>
        <dbReference type="Pfam" id="PF03184"/>
    </source>
</evidence>
<dbReference type="AlphaFoldDB" id="A0A834S104"/>
<accession>A0A834S104</accession>
<evidence type="ECO:0000313" key="4">
    <source>
        <dbReference type="Proteomes" id="UP000245464"/>
    </source>
</evidence>
<dbReference type="EMBL" id="NQIK02000002">
    <property type="protein sequence ID" value="KAF7573956.1"/>
    <property type="molecule type" value="Genomic_DNA"/>
</dbReference>
<dbReference type="Proteomes" id="UP000245464">
    <property type="component" value="Chromosome 2"/>
</dbReference>
<dbReference type="KEGG" id="ptrr:90955215"/>